<name>A0ABX1FGZ1_9PSEU</name>
<sequence>MRRLAFHVRSLAHRKVIRARLKLSDELVHAVKPVAAARELVVAGYPLWATYWFGILTRLLTTRLSAEDLAKSDPGFAGDLFALSDIACSELAEPAWRMTIEALSSMLAQSVGNRTITPDHALFLVSLLKGRARRDRMPATAAMLRLWRRCADQRLPHPGRIISGRAPTTRPARRRRTRSLSPAGRPRPPPP</sequence>
<proteinExistence type="predicted"/>
<evidence type="ECO:0000313" key="3">
    <source>
        <dbReference type="Proteomes" id="UP001515943"/>
    </source>
</evidence>
<accession>A0ABX1FGZ1</accession>
<dbReference type="RefSeq" id="WP_167974611.1">
    <property type="nucleotide sequence ID" value="NZ_VSRL01000047.1"/>
</dbReference>
<keyword evidence="3" id="KW-1185">Reference proteome</keyword>
<reference evidence="2 3" key="1">
    <citation type="submission" date="2019-08" db="EMBL/GenBank/DDBJ databases">
        <title>Lentzea from Indian Himalayas.</title>
        <authorList>
            <person name="Mandal S."/>
            <person name="Mallick Gupta A."/>
            <person name="Maiti P.K."/>
            <person name="Sarkar J."/>
            <person name="Mandal S."/>
        </authorList>
    </citation>
    <scope>NUCLEOTIDE SEQUENCE [LARGE SCALE GENOMIC DNA]</scope>
    <source>
        <strain evidence="2 3">PSKA42</strain>
    </source>
</reference>
<organism evidence="2 3">
    <name type="scientific">Lentzea indica</name>
    <dbReference type="NCBI Taxonomy" id="2604800"/>
    <lineage>
        <taxon>Bacteria</taxon>
        <taxon>Bacillati</taxon>
        <taxon>Actinomycetota</taxon>
        <taxon>Actinomycetes</taxon>
        <taxon>Pseudonocardiales</taxon>
        <taxon>Pseudonocardiaceae</taxon>
        <taxon>Lentzea</taxon>
    </lineage>
</organism>
<evidence type="ECO:0000256" key="1">
    <source>
        <dbReference type="SAM" id="MobiDB-lite"/>
    </source>
</evidence>
<dbReference type="Proteomes" id="UP001515943">
    <property type="component" value="Unassembled WGS sequence"/>
</dbReference>
<comment type="caution">
    <text evidence="2">The sequence shown here is derived from an EMBL/GenBank/DDBJ whole genome shotgun (WGS) entry which is preliminary data.</text>
</comment>
<gene>
    <name evidence="2" type="ORF">FXN61_15520</name>
</gene>
<dbReference type="EMBL" id="VSRL01000047">
    <property type="protein sequence ID" value="NKE58157.1"/>
    <property type="molecule type" value="Genomic_DNA"/>
</dbReference>
<evidence type="ECO:0000313" key="2">
    <source>
        <dbReference type="EMBL" id="NKE58157.1"/>
    </source>
</evidence>
<feature type="region of interest" description="Disordered" evidence="1">
    <location>
        <begin position="157"/>
        <end position="191"/>
    </location>
</feature>
<protein>
    <submittedName>
        <fullName evidence="2">Uncharacterized protein</fullName>
    </submittedName>
</protein>